<accession>A0A8J3AI95</accession>
<feature type="domain" description="Nudix hydrolase" evidence="1">
    <location>
        <begin position="48"/>
        <end position="143"/>
    </location>
</feature>
<dbReference type="Gene3D" id="3.90.79.10">
    <property type="entry name" value="Nucleoside Triphosphate Pyrophosphohydrolase"/>
    <property type="match status" value="1"/>
</dbReference>
<evidence type="ECO:0000313" key="3">
    <source>
        <dbReference type="Proteomes" id="UP000626244"/>
    </source>
</evidence>
<comment type="caution">
    <text evidence="2">The sequence shown here is derived from an EMBL/GenBank/DDBJ whole genome shotgun (WGS) entry which is preliminary data.</text>
</comment>
<dbReference type="PANTHER" id="PTHR10885">
    <property type="entry name" value="ISOPENTENYL-DIPHOSPHATE DELTA-ISOMERASE"/>
    <property type="match status" value="1"/>
</dbReference>
<protein>
    <submittedName>
        <fullName evidence="2">Putative Nudix hydrolase</fullName>
    </submittedName>
</protein>
<dbReference type="Proteomes" id="UP000626244">
    <property type="component" value="Unassembled WGS sequence"/>
</dbReference>
<dbReference type="InterPro" id="IPR000086">
    <property type="entry name" value="NUDIX_hydrolase_dom"/>
</dbReference>
<name>A0A8J3AI95_9BACI</name>
<gene>
    <name evidence="2" type="ORF">GCM10007380_22500</name>
</gene>
<dbReference type="InterPro" id="IPR015797">
    <property type="entry name" value="NUDIX_hydrolase-like_dom_sf"/>
</dbReference>
<dbReference type="CDD" id="cd04692">
    <property type="entry name" value="NUDIX_Hydrolase"/>
    <property type="match status" value="1"/>
</dbReference>
<organism evidence="2 3">
    <name type="scientific">Gottfriedia solisilvae</name>
    <dbReference type="NCBI Taxonomy" id="1516104"/>
    <lineage>
        <taxon>Bacteria</taxon>
        <taxon>Bacillati</taxon>
        <taxon>Bacillota</taxon>
        <taxon>Bacilli</taxon>
        <taxon>Bacillales</taxon>
        <taxon>Bacillaceae</taxon>
        <taxon>Gottfriedia</taxon>
    </lineage>
</organism>
<reference evidence="3" key="1">
    <citation type="journal article" date="2019" name="Int. J. Syst. Evol. Microbiol.">
        <title>The Global Catalogue of Microorganisms (GCM) 10K type strain sequencing project: providing services to taxonomists for standard genome sequencing and annotation.</title>
        <authorList>
            <consortium name="The Broad Institute Genomics Platform"/>
            <consortium name="The Broad Institute Genome Sequencing Center for Infectious Disease"/>
            <person name="Wu L."/>
            <person name="Ma J."/>
        </authorList>
    </citation>
    <scope>NUCLEOTIDE SEQUENCE [LARGE SCALE GENOMIC DNA]</scope>
    <source>
        <strain evidence="3">CGMCC 1.14993</strain>
    </source>
</reference>
<dbReference type="PANTHER" id="PTHR10885:SF0">
    <property type="entry name" value="ISOPENTENYL-DIPHOSPHATE DELTA-ISOMERASE"/>
    <property type="match status" value="1"/>
</dbReference>
<dbReference type="SUPFAM" id="SSF55811">
    <property type="entry name" value="Nudix"/>
    <property type="match status" value="1"/>
</dbReference>
<dbReference type="RefSeq" id="WP_088000320.1">
    <property type="nucleotide sequence ID" value="NZ_BMHB01000001.1"/>
</dbReference>
<keyword evidence="3" id="KW-1185">Reference proteome</keyword>
<keyword evidence="2" id="KW-0378">Hydrolase</keyword>
<dbReference type="OrthoDB" id="9780586at2"/>
<dbReference type="Pfam" id="PF00293">
    <property type="entry name" value="NUDIX"/>
    <property type="match status" value="1"/>
</dbReference>
<sequence length="206" mass="24049">MQVESLKIFDEFGNHIGEATRDEVHKNGFWHETFHCWLMSIENGIPMIYFQKRSQTKKDFPNLLDITAAGHLLAHETVSDGIREVHEELGIEVNIEEVLPLGIVKNSINLQNFHDHELSHVFLLKRNEPFTKFNLQKEEVSGIVKANFNEYYDFAYGLSESIEVEGFEVNEKDEKITVCKTVYKEHFVIHENNYLFSVLELLKQHV</sequence>
<proteinExistence type="predicted"/>
<evidence type="ECO:0000259" key="1">
    <source>
        <dbReference type="Pfam" id="PF00293"/>
    </source>
</evidence>
<dbReference type="EMBL" id="BMHB01000001">
    <property type="protein sequence ID" value="GGI14350.1"/>
    <property type="molecule type" value="Genomic_DNA"/>
</dbReference>
<evidence type="ECO:0000313" key="2">
    <source>
        <dbReference type="EMBL" id="GGI14350.1"/>
    </source>
</evidence>
<dbReference type="AlphaFoldDB" id="A0A8J3AI95"/>
<dbReference type="GO" id="GO:0016787">
    <property type="term" value="F:hydrolase activity"/>
    <property type="evidence" value="ECO:0007669"/>
    <property type="project" value="UniProtKB-KW"/>
</dbReference>